<evidence type="ECO:0000256" key="1">
    <source>
        <dbReference type="ARBA" id="ARBA00005098"/>
    </source>
</evidence>
<dbReference type="GO" id="GO:0004053">
    <property type="term" value="F:arginase activity"/>
    <property type="evidence" value="ECO:0007669"/>
    <property type="project" value="UniProtKB-UniRule"/>
</dbReference>
<dbReference type="CDD" id="cd09989">
    <property type="entry name" value="Arginase"/>
    <property type="match status" value="1"/>
</dbReference>
<dbReference type="FunFam" id="3.40.800.10:FF:000012">
    <property type="entry name" value="Arginase"/>
    <property type="match status" value="1"/>
</dbReference>
<dbReference type="AlphaFoldDB" id="A0A7T7XKH7"/>
<comment type="cofactor">
    <cofactor evidence="10 13">
        <name>Mn(2+)</name>
        <dbReference type="ChEBI" id="CHEBI:29035"/>
    </cofactor>
    <text evidence="10 13">Binds 2 manganese ions per subunit.</text>
</comment>
<dbReference type="RefSeq" id="WP_215625219.1">
    <property type="nucleotide sequence ID" value="NZ_CP067089.2"/>
</dbReference>
<feature type="binding site" evidence="10">
    <location>
        <position position="98"/>
    </location>
    <ligand>
        <name>Mn(2+)</name>
        <dbReference type="ChEBI" id="CHEBI:29035"/>
        <label>1</label>
    </ligand>
</feature>
<evidence type="ECO:0000313" key="14">
    <source>
        <dbReference type="EMBL" id="QQO07913.1"/>
    </source>
</evidence>
<evidence type="ECO:0000256" key="10">
    <source>
        <dbReference type="PIRSR" id="PIRSR036979-1"/>
    </source>
</evidence>
<dbReference type="GO" id="GO:0005737">
    <property type="term" value="C:cytoplasm"/>
    <property type="evidence" value="ECO:0007669"/>
    <property type="project" value="TreeGrafter"/>
</dbReference>
<dbReference type="InterPro" id="IPR014033">
    <property type="entry name" value="Arginase"/>
</dbReference>
<dbReference type="Pfam" id="PF00491">
    <property type="entry name" value="Arginase"/>
    <property type="match status" value="1"/>
</dbReference>
<dbReference type="Proteomes" id="UP000595917">
    <property type="component" value="Chromosome"/>
</dbReference>
<dbReference type="EMBL" id="CP067089">
    <property type="protein sequence ID" value="QQO07913.1"/>
    <property type="molecule type" value="Genomic_DNA"/>
</dbReference>
<dbReference type="Gene3D" id="3.40.800.10">
    <property type="entry name" value="Ureohydrolase domain"/>
    <property type="match status" value="1"/>
</dbReference>
<evidence type="ECO:0000256" key="13">
    <source>
        <dbReference type="RuleBase" id="RU361159"/>
    </source>
</evidence>
<keyword evidence="15" id="KW-1185">Reference proteome</keyword>
<sequence>MKVRVIELPLDFGASRRGSDMGPSAIRLAGLKQALADIGHESEESFPGIPVPAQEYLEEGNERYKYLAPIAEACGELAKRVEKAVDDGVFPLVLGGDHSIAIGSLAGLGSAYKKRSKIWGTLWVDAHGDFNTPETTPSGNIHGMSLAAACGYGREELCSLHGNFRKLDPRNVALVGVRDLDTFEKDNMREAGVTVFTMTEVDRLGIAEAARRIISFFRERVDILHVSVDMDAMDPMIAPGVGIPLTGGFSYREVLLLAEELGTSKLLGSAEIVEVNPVLDVRNQTARMAVEIISRLLGGTIY</sequence>
<comment type="catalytic activity">
    <reaction evidence="8 13">
        <text>L-arginine + H2O = urea + L-ornithine</text>
        <dbReference type="Rhea" id="RHEA:20569"/>
        <dbReference type="ChEBI" id="CHEBI:15377"/>
        <dbReference type="ChEBI" id="CHEBI:16199"/>
        <dbReference type="ChEBI" id="CHEBI:32682"/>
        <dbReference type="ChEBI" id="CHEBI:46911"/>
        <dbReference type="EC" id="3.5.3.1"/>
    </reaction>
</comment>
<feature type="binding site" evidence="10">
    <location>
        <position position="229"/>
    </location>
    <ligand>
        <name>Mn(2+)</name>
        <dbReference type="ChEBI" id="CHEBI:29035"/>
        <label>1</label>
    </ligand>
</feature>
<dbReference type="PROSITE" id="PS51409">
    <property type="entry name" value="ARGINASE_2"/>
    <property type="match status" value="1"/>
</dbReference>
<keyword evidence="4 13" id="KW-0056">Arginine metabolism</keyword>
<organism evidence="14 15">
    <name type="scientific">Breznakiella homolactica</name>
    <dbReference type="NCBI Taxonomy" id="2798577"/>
    <lineage>
        <taxon>Bacteria</taxon>
        <taxon>Pseudomonadati</taxon>
        <taxon>Spirochaetota</taxon>
        <taxon>Spirochaetia</taxon>
        <taxon>Spirochaetales</taxon>
        <taxon>Breznakiellaceae</taxon>
        <taxon>Breznakiella</taxon>
    </lineage>
</organism>
<comment type="pathway">
    <text evidence="1">Nitrogen metabolism; urea cycle; L-ornithine and urea from L-arginine: step 1/1.</text>
</comment>
<evidence type="ECO:0000256" key="7">
    <source>
        <dbReference type="ARBA" id="ARBA00023211"/>
    </source>
</evidence>
<dbReference type="EC" id="3.5.3.1" evidence="2 9"/>
<evidence type="ECO:0000256" key="12">
    <source>
        <dbReference type="RuleBase" id="RU003684"/>
    </source>
</evidence>
<evidence type="ECO:0000256" key="3">
    <source>
        <dbReference type="ARBA" id="ARBA00018123"/>
    </source>
</evidence>
<name>A0A7T7XKH7_9SPIR</name>
<dbReference type="UniPathway" id="UPA00158">
    <property type="reaction ID" value="UER00270"/>
</dbReference>
<evidence type="ECO:0000256" key="5">
    <source>
        <dbReference type="ARBA" id="ARBA00022723"/>
    </source>
</evidence>
<gene>
    <name evidence="14" type="primary">rocF</name>
    <name evidence="14" type="ORF">JFL75_13305</name>
</gene>
<dbReference type="InterPro" id="IPR020855">
    <property type="entry name" value="Ureohydrolase_Mn_BS"/>
</dbReference>
<evidence type="ECO:0000256" key="11">
    <source>
        <dbReference type="PROSITE-ProRule" id="PRU00742"/>
    </source>
</evidence>
<dbReference type="GO" id="GO:0030145">
    <property type="term" value="F:manganese ion binding"/>
    <property type="evidence" value="ECO:0007669"/>
    <property type="project" value="TreeGrafter"/>
</dbReference>
<evidence type="ECO:0000256" key="6">
    <source>
        <dbReference type="ARBA" id="ARBA00022801"/>
    </source>
</evidence>
<dbReference type="PRINTS" id="PR00116">
    <property type="entry name" value="ARGINASE"/>
</dbReference>
<dbReference type="InterPro" id="IPR023696">
    <property type="entry name" value="Ureohydrolase_dom_sf"/>
</dbReference>
<reference evidence="14" key="1">
    <citation type="submission" date="2021-01" db="EMBL/GenBank/DDBJ databases">
        <title>Description of Breznakiella homolactica.</title>
        <authorList>
            <person name="Song Y."/>
            <person name="Brune A."/>
        </authorList>
    </citation>
    <scope>NUCLEOTIDE SEQUENCE</scope>
    <source>
        <strain evidence="14">RmG30</strain>
    </source>
</reference>
<protein>
    <recommendedName>
        <fullName evidence="3 9">Arginase</fullName>
        <ecNumber evidence="2 9">3.5.3.1</ecNumber>
    </recommendedName>
</protein>
<accession>A0A7T7XKH7</accession>
<evidence type="ECO:0000256" key="8">
    <source>
        <dbReference type="ARBA" id="ARBA00047391"/>
    </source>
</evidence>
<feature type="binding site" evidence="10">
    <location>
        <position position="129"/>
    </location>
    <ligand>
        <name>Mn(2+)</name>
        <dbReference type="ChEBI" id="CHEBI:29035"/>
        <label>1</label>
    </ligand>
</feature>
<keyword evidence="7 10" id="KW-0464">Manganese</keyword>
<feature type="binding site" evidence="10">
    <location>
        <position position="231"/>
    </location>
    <ligand>
        <name>Mn(2+)</name>
        <dbReference type="ChEBI" id="CHEBI:29035"/>
        <label>1</label>
    </ligand>
</feature>
<dbReference type="PROSITE" id="PS01053">
    <property type="entry name" value="ARGINASE_1"/>
    <property type="match status" value="1"/>
</dbReference>
<dbReference type="PANTHER" id="PTHR43782:SF3">
    <property type="entry name" value="ARGINASE"/>
    <property type="match status" value="1"/>
</dbReference>
<dbReference type="NCBIfam" id="TIGR01229">
    <property type="entry name" value="rocF_arginase"/>
    <property type="match status" value="1"/>
</dbReference>
<proteinExistence type="inferred from homology"/>
<dbReference type="PANTHER" id="PTHR43782">
    <property type="entry name" value="ARGINASE"/>
    <property type="match status" value="1"/>
</dbReference>
<evidence type="ECO:0000313" key="15">
    <source>
        <dbReference type="Proteomes" id="UP000595917"/>
    </source>
</evidence>
<evidence type="ECO:0000256" key="9">
    <source>
        <dbReference type="NCBIfam" id="TIGR01229"/>
    </source>
</evidence>
<feature type="binding site" evidence="10">
    <location>
        <position position="127"/>
    </location>
    <ligand>
        <name>Mn(2+)</name>
        <dbReference type="ChEBI" id="CHEBI:29035"/>
        <label>1</label>
    </ligand>
</feature>
<dbReference type="SUPFAM" id="SSF52768">
    <property type="entry name" value="Arginase/deacetylase"/>
    <property type="match status" value="1"/>
</dbReference>
<evidence type="ECO:0000256" key="4">
    <source>
        <dbReference type="ARBA" id="ARBA00022503"/>
    </source>
</evidence>
<dbReference type="InterPro" id="IPR006035">
    <property type="entry name" value="Ureohydrolase"/>
</dbReference>
<dbReference type="GO" id="GO:0000050">
    <property type="term" value="P:urea cycle"/>
    <property type="evidence" value="ECO:0007669"/>
    <property type="project" value="UniProtKB-UniPathway"/>
</dbReference>
<feature type="binding site" evidence="10">
    <location>
        <position position="125"/>
    </location>
    <ligand>
        <name>Mn(2+)</name>
        <dbReference type="ChEBI" id="CHEBI:29035"/>
        <label>1</label>
    </ligand>
</feature>
<evidence type="ECO:0000256" key="2">
    <source>
        <dbReference type="ARBA" id="ARBA00012168"/>
    </source>
</evidence>
<dbReference type="KEGG" id="bhc:JFL75_13305"/>
<dbReference type="GO" id="GO:0006525">
    <property type="term" value="P:arginine metabolic process"/>
    <property type="evidence" value="ECO:0007669"/>
    <property type="project" value="UniProtKB-KW"/>
</dbReference>
<comment type="similarity">
    <text evidence="11 12">Belongs to the arginase family.</text>
</comment>
<dbReference type="PIRSF" id="PIRSF036979">
    <property type="entry name" value="Arginase"/>
    <property type="match status" value="1"/>
</dbReference>
<keyword evidence="6 12" id="KW-0378">Hydrolase</keyword>
<keyword evidence="5 10" id="KW-0479">Metal-binding</keyword>